<comment type="caution">
    <text evidence="1">The sequence shown here is derived from an EMBL/GenBank/DDBJ whole genome shotgun (WGS) entry which is preliminary data.</text>
</comment>
<name>A0A367K5C3_RHIAZ</name>
<evidence type="ECO:0000313" key="2">
    <source>
        <dbReference type="Proteomes" id="UP000252139"/>
    </source>
</evidence>
<evidence type="ECO:0000313" key="1">
    <source>
        <dbReference type="EMBL" id="RCH97423.1"/>
    </source>
</evidence>
<sequence>MIDISRISFPNDLQLAISVVKHLSDTLKSIYVTEDQSELIKVTLNFFQRGISVFVTRNRGEKRFADESSSREYPKDFE</sequence>
<accession>A0A367K5C3</accession>
<organism evidence="1 2">
    <name type="scientific">Rhizopus azygosporus</name>
    <name type="common">Rhizopus microsporus var. azygosporus</name>
    <dbReference type="NCBI Taxonomy" id="86630"/>
    <lineage>
        <taxon>Eukaryota</taxon>
        <taxon>Fungi</taxon>
        <taxon>Fungi incertae sedis</taxon>
        <taxon>Mucoromycota</taxon>
        <taxon>Mucoromycotina</taxon>
        <taxon>Mucoromycetes</taxon>
        <taxon>Mucorales</taxon>
        <taxon>Mucorineae</taxon>
        <taxon>Rhizopodaceae</taxon>
        <taxon>Rhizopus</taxon>
    </lineage>
</organism>
<gene>
    <name evidence="1" type="ORF">CU097_012375</name>
</gene>
<reference evidence="1 2" key="1">
    <citation type="journal article" date="2018" name="G3 (Bethesda)">
        <title>Phylogenetic and Phylogenomic Definition of Rhizopus Species.</title>
        <authorList>
            <person name="Gryganskyi A.P."/>
            <person name="Golan J."/>
            <person name="Dolatabadi S."/>
            <person name="Mondo S."/>
            <person name="Robb S."/>
            <person name="Idnurm A."/>
            <person name="Muszewska A."/>
            <person name="Steczkiewicz K."/>
            <person name="Masonjones S."/>
            <person name="Liao H.L."/>
            <person name="Gajdeczka M.T."/>
            <person name="Anike F."/>
            <person name="Vuek A."/>
            <person name="Anishchenko I.M."/>
            <person name="Voigt K."/>
            <person name="de Hoog G.S."/>
            <person name="Smith M.E."/>
            <person name="Heitman J."/>
            <person name="Vilgalys R."/>
            <person name="Stajich J.E."/>
        </authorList>
    </citation>
    <scope>NUCLEOTIDE SEQUENCE [LARGE SCALE GENOMIC DNA]</scope>
    <source>
        <strain evidence="1 2">CBS 357.93</strain>
    </source>
</reference>
<keyword evidence="2" id="KW-1185">Reference proteome</keyword>
<protein>
    <submittedName>
        <fullName evidence="1">Uncharacterized protein</fullName>
    </submittedName>
</protein>
<dbReference type="Proteomes" id="UP000252139">
    <property type="component" value="Unassembled WGS sequence"/>
</dbReference>
<dbReference type="EMBL" id="PJQL01000279">
    <property type="protein sequence ID" value="RCH97423.1"/>
    <property type="molecule type" value="Genomic_DNA"/>
</dbReference>
<proteinExistence type="predicted"/>
<dbReference type="AlphaFoldDB" id="A0A367K5C3"/>